<dbReference type="Proteomes" id="UP001348817">
    <property type="component" value="Chromosome"/>
</dbReference>
<evidence type="ECO:0000313" key="2">
    <source>
        <dbReference type="EMBL" id="BDD10009.1"/>
    </source>
</evidence>
<dbReference type="RefSeq" id="WP_338391590.1">
    <property type="nucleotide sequence ID" value="NZ_AP025314.1"/>
</dbReference>
<feature type="domain" description="Pvc16 N-terminal" evidence="1">
    <location>
        <begin position="8"/>
        <end position="182"/>
    </location>
</feature>
<protein>
    <recommendedName>
        <fullName evidence="1">Pvc16 N-terminal domain-containing protein</fullName>
    </recommendedName>
</protein>
<gene>
    <name evidence="2" type="ORF">FUAX_24410</name>
</gene>
<dbReference type="EMBL" id="AP025314">
    <property type="protein sequence ID" value="BDD10009.1"/>
    <property type="molecule type" value="Genomic_DNA"/>
</dbReference>
<sequence length="194" mass="21829">MIHNVVPVIAGELNNYLANNFDFEEAKVIVSNLVNQDGGVAFEGTNKLVCTLVNIEEDQSSRASRSGHMQIGNAYGESRPYINLNLKVLFSAHFSGKNYPESLKIISYVISFFQRKSVFTPNNTPRLTKNAERLSFDMVTLEMNEISHLWGMMGAKYVPSVLYKVQMLSFRDNMIYDEIPGVTGFEITGLSEKN</sequence>
<reference evidence="2 3" key="1">
    <citation type="submission" date="2021-12" db="EMBL/GenBank/DDBJ databases">
        <title>Genome sequencing of bacteria with rrn-lacking chromosome and rrn-plasmid.</title>
        <authorList>
            <person name="Anda M."/>
            <person name="Iwasaki W."/>
        </authorList>
    </citation>
    <scope>NUCLEOTIDE SEQUENCE [LARGE SCALE GENOMIC DNA]</scope>
    <source>
        <strain evidence="2 3">DSM 100852</strain>
    </source>
</reference>
<organism evidence="2 3">
    <name type="scientific">Fulvitalea axinellae</name>
    <dbReference type="NCBI Taxonomy" id="1182444"/>
    <lineage>
        <taxon>Bacteria</taxon>
        <taxon>Pseudomonadati</taxon>
        <taxon>Bacteroidota</taxon>
        <taxon>Cytophagia</taxon>
        <taxon>Cytophagales</taxon>
        <taxon>Persicobacteraceae</taxon>
        <taxon>Fulvitalea</taxon>
    </lineage>
</organism>
<dbReference type="InterPro" id="IPR025351">
    <property type="entry name" value="Pvc16_N"/>
</dbReference>
<accession>A0AAU9D678</accession>
<dbReference type="KEGG" id="fax:FUAX_24410"/>
<dbReference type="AlphaFoldDB" id="A0AAU9D678"/>
<keyword evidence="3" id="KW-1185">Reference proteome</keyword>
<evidence type="ECO:0000259" key="1">
    <source>
        <dbReference type="Pfam" id="PF14065"/>
    </source>
</evidence>
<evidence type="ECO:0000313" key="3">
    <source>
        <dbReference type="Proteomes" id="UP001348817"/>
    </source>
</evidence>
<name>A0AAU9D678_9BACT</name>
<dbReference type="Pfam" id="PF14065">
    <property type="entry name" value="Pvc16_N"/>
    <property type="match status" value="1"/>
</dbReference>
<proteinExistence type="predicted"/>